<dbReference type="PROSITE" id="PS00636">
    <property type="entry name" value="DNAJ_1"/>
    <property type="match status" value="1"/>
</dbReference>
<evidence type="ECO:0000256" key="6">
    <source>
        <dbReference type="ARBA" id="ARBA00022833"/>
    </source>
</evidence>
<dbReference type="GO" id="GO:0009408">
    <property type="term" value="P:response to heat"/>
    <property type="evidence" value="ECO:0007669"/>
    <property type="project" value="InterPro"/>
</dbReference>
<keyword evidence="5 9" id="KW-0863">Zinc-finger</keyword>
<dbReference type="GO" id="GO:0031072">
    <property type="term" value="F:heat shock protein binding"/>
    <property type="evidence" value="ECO:0007669"/>
    <property type="project" value="InterPro"/>
</dbReference>
<dbReference type="PANTHER" id="PTHR43096">
    <property type="entry name" value="DNAJ HOMOLOG 1, MITOCHONDRIAL-RELATED"/>
    <property type="match status" value="1"/>
</dbReference>
<evidence type="ECO:0000256" key="5">
    <source>
        <dbReference type="ARBA" id="ARBA00022771"/>
    </source>
</evidence>
<dbReference type="FunFam" id="1.10.287.110:FF:000031">
    <property type="entry name" value="Molecular chaperone DnaJ"/>
    <property type="match status" value="1"/>
</dbReference>
<accession>A0AA35W4X4</accession>
<feature type="zinc finger region" description="CR-type" evidence="9">
    <location>
        <begin position="127"/>
        <end position="209"/>
    </location>
</feature>
<evidence type="ECO:0000313" key="13">
    <source>
        <dbReference type="Proteomes" id="UP001174909"/>
    </source>
</evidence>
<organism evidence="12 13">
    <name type="scientific">Geodia barretti</name>
    <name type="common">Barrett's horny sponge</name>
    <dbReference type="NCBI Taxonomy" id="519541"/>
    <lineage>
        <taxon>Eukaryota</taxon>
        <taxon>Metazoa</taxon>
        <taxon>Porifera</taxon>
        <taxon>Demospongiae</taxon>
        <taxon>Heteroscleromorpha</taxon>
        <taxon>Tetractinellida</taxon>
        <taxon>Astrophorina</taxon>
        <taxon>Geodiidae</taxon>
        <taxon>Geodia</taxon>
    </lineage>
</organism>
<dbReference type="SUPFAM" id="SSF57938">
    <property type="entry name" value="DnaJ/Hsp40 cysteine-rich domain"/>
    <property type="match status" value="1"/>
</dbReference>
<dbReference type="Pfam" id="PF00226">
    <property type="entry name" value="DnaJ"/>
    <property type="match status" value="1"/>
</dbReference>
<sequence length="392" mass="43146">MSEKRDYYEVLEIPRSANEEDIKKAFRRMALQYHPDRNRESGATERFKEINEAYQVLSDSESRARYDRFGHQGVNGNAGNGFEGFSDFGGFGDIFESFFGGASGTRVRRGRDVELALSISFRDAIFGTSRETNVMRREICSRCSGSRGEPGSQKTTCQTCNGSGKVRRAQRTLFGNFEQIGECSTCRGIGTRVDRACIQCNATGVANNRRKISIDIPSGVDDGNRIVMRGHGDVGELGGQAGDLYVRVHVEPDRVFTRSGNDVLIRAELNVVTAMLGGDITVPTLEDDKTVRIEPGVQTGNQRVLTGLGVPRLRNDGPRGDQIIQFAVVTPRSLTTEQKDLVRKLGDTMRATDDRALDPVIVENDVSYGARSAHNGSDNGIWSWLKGTFSGQ</sequence>
<dbReference type="InterPro" id="IPR001623">
    <property type="entry name" value="DnaJ_domain"/>
</dbReference>
<dbReference type="InterPro" id="IPR036410">
    <property type="entry name" value="HSP_DnaJ_Cys-rich_dom_sf"/>
</dbReference>
<dbReference type="InterPro" id="IPR001305">
    <property type="entry name" value="HSP_DnaJ_Cys-rich_dom"/>
</dbReference>
<evidence type="ECO:0000259" key="10">
    <source>
        <dbReference type="PROSITE" id="PS50076"/>
    </source>
</evidence>
<keyword evidence="7" id="KW-0346">Stress response</keyword>
<keyword evidence="13" id="KW-1185">Reference proteome</keyword>
<dbReference type="Proteomes" id="UP001174909">
    <property type="component" value="Unassembled WGS sequence"/>
</dbReference>
<evidence type="ECO:0000256" key="9">
    <source>
        <dbReference type="PROSITE-ProRule" id="PRU00546"/>
    </source>
</evidence>
<proteinExistence type="inferred from homology"/>
<dbReference type="PROSITE" id="PS50076">
    <property type="entry name" value="DNAJ_2"/>
    <property type="match status" value="1"/>
</dbReference>
<dbReference type="SUPFAM" id="SSF49493">
    <property type="entry name" value="HSP40/DnaJ peptide-binding domain"/>
    <property type="match status" value="2"/>
</dbReference>
<reference evidence="12" key="1">
    <citation type="submission" date="2023-03" db="EMBL/GenBank/DDBJ databases">
        <authorList>
            <person name="Steffen K."/>
            <person name="Cardenas P."/>
        </authorList>
    </citation>
    <scope>NUCLEOTIDE SEQUENCE</scope>
</reference>
<dbReference type="GO" id="GO:0008270">
    <property type="term" value="F:zinc ion binding"/>
    <property type="evidence" value="ECO:0007669"/>
    <property type="project" value="UniProtKB-KW"/>
</dbReference>
<dbReference type="Gene3D" id="1.10.287.110">
    <property type="entry name" value="DnaJ domain"/>
    <property type="match status" value="1"/>
</dbReference>
<dbReference type="HAMAP" id="MF_01152">
    <property type="entry name" value="DnaJ"/>
    <property type="match status" value="1"/>
</dbReference>
<dbReference type="SMART" id="SM00271">
    <property type="entry name" value="DnaJ"/>
    <property type="match status" value="1"/>
</dbReference>
<dbReference type="Gene3D" id="2.60.260.20">
    <property type="entry name" value="Urease metallochaperone UreE, N-terminal domain"/>
    <property type="match status" value="2"/>
</dbReference>
<keyword evidence="8" id="KW-0143">Chaperone</keyword>
<dbReference type="PANTHER" id="PTHR43096:SF10">
    <property type="entry name" value="CHAPERONE PROTEIN DNAJ A6, CHLOROPLASTIC"/>
    <property type="match status" value="1"/>
</dbReference>
<dbReference type="PRINTS" id="PR00625">
    <property type="entry name" value="JDOMAIN"/>
</dbReference>
<dbReference type="InterPro" id="IPR012724">
    <property type="entry name" value="DnaJ"/>
</dbReference>
<evidence type="ECO:0000256" key="7">
    <source>
        <dbReference type="ARBA" id="ARBA00023016"/>
    </source>
</evidence>
<dbReference type="SUPFAM" id="SSF46565">
    <property type="entry name" value="Chaperone J-domain"/>
    <property type="match status" value="1"/>
</dbReference>
<dbReference type="InterPro" id="IPR002939">
    <property type="entry name" value="DnaJ_C"/>
</dbReference>
<keyword evidence="2" id="KW-0235">DNA replication</keyword>
<dbReference type="FunFam" id="2.60.260.20:FF:000005">
    <property type="entry name" value="Chaperone protein dnaJ 1, mitochondrial"/>
    <property type="match status" value="1"/>
</dbReference>
<comment type="caution">
    <text evidence="12">The sequence shown here is derived from an EMBL/GenBank/DDBJ whole genome shotgun (WGS) entry which is preliminary data.</text>
</comment>
<keyword evidence="6 9" id="KW-0862">Zinc</keyword>
<dbReference type="GO" id="GO:0006260">
    <property type="term" value="P:DNA replication"/>
    <property type="evidence" value="ECO:0007669"/>
    <property type="project" value="UniProtKB-KW"/>
</dbReference>
<evidence type="ECO:0000313" key="12">
    <source>
        <dbReference type="EMBL" id="CAI7998690.1"/>
    </source>
</evidence>
<dbReference type="NCBIfam" id="TIGR02349">
    <property type="entry name" value="DnaJ_bact"/>
    <property type="match status" value="1"/>
</dbReference>
<dbReference type="InterPro" id="IPR036869">
    <property type="entry name" value="J_dom_sf"/>
</dbReference>
<dbReference type="InterPro" id="IPR008971">
    <property type="entry name" value="HSP40/DnaJ_pept-bd"/>
</dbReference>
<evidence type="ECO:0000256" key="4">
    <source>
        <dbReference type="ARBA" id="ARBA00022737"/>
    </source>
</evidence>
<dbReference type="Pfam" id="PF00684">
    <property type="entry name" value="DnaJ_CXXCXGXG"/>
    <property type="match status" value="1"/>
</dbReference>
<dbReference type="InterPro" id="IPR018253">
    <property type="entry name" value="DnaJ_domain_CS"/>
</dbReference>
<name>A0AA35W4X4_GEOBA</name>
<dbReference type="FunFam" id="2.10.230.10:FF:000002">
    <property type="entry name" value="Molecular chaperone DnaJ"/>
    <property type="match status" value="1"/>
</dbReference>
<gene>
    <name evidence="12" type="ORF">GBAR_LOCUS2502</name>
</gene>
<keyword evidence="3 9" id="KW-0479">Metal-binding</keyword>
<feature type="domain" description="J" evidence="10">
    <location>
        <begin position="6"/>
        <end position="70"/>
    </location>
</feature>
<dbReference type="CDD" id="cd06257">
    <property type="entry name" value="DnaJ"/>
    <property type="match status" value="1"/>
</dbReference>
<protein>
    <submittedName>
        <fullName evidence="12">Chaperone protein DnaJ</fullName>
    </submittedName>
</protein>
<dbReference type="CDD" id="cd10747">
    <property type="entry name" value="DnaJ_C"/>
    <property type="match status" value="1"/>
</dbReference>
<evidence type="ECO:0000256" key="8">
    <source>
        <dbReference type="ARBA" id="ARBA00023186"/>
    </source>
</evidence>
<keyword evidence="4" id="KW-0677">Repeat</keyword>
<dbReference type="Gene3D" id="2.10.230.10">
    <property type="entry name" value="Heat shock protein DnaJ, cysteine-rich domain"/>
    <property type="match status" value="1"/>
</dbReference>
<dbReference type="GO" id="GO:0005524">
    <property type="term" value="F:ATP binding"/>
    <property type="evidence" value="ECO:0007669"/>
    <property type="project" value="InterPro"/>
</dbReference>
<dbReference type="GO" id="GO:0005737">
    <property type="term" value="C:cytoplasm"/>
    <property type="evidence" value="ECO:0007669"/>
    <property type="project" value="TreeGrafter"/>
</dbReference>
<dbReference type="NCBIfam" id="NF008035">
    <property type="entry name" value="PRK10767.1"/>
    <property type="match status" value="1"/>
</dbReference>
<dbReference type="Pfam" id="PF01556">
    <property type="entry name" value="DnaJ_C"/>
    <property type="match status" value="1"/>
</dbReference>
<keyword evidence="1" id="KW-0963">Cytoplasm</keyword>
<feature type="domain" description="CR-type" evidence="11">
    <location>
        <begin position="127"/>
        <end position="209"/>
    </location>
</feature>
<dbReference type="CDD" id="cd10719">
    <property type="entry name" value="DnaJ_zf"/>
    <property type="match status" value="1"/>
</dbReference>
<dbReference type="GO" id="GO:0042026">
    <property type="term" value="P:protein refolding"/>
    <property type="evidence" value="ECO:0007669"/>
    <property type="project" value="TreeGrafter"/>
</dbReference>
<evidence type="ECO:0000256" key="1">
    <source>
        <dbReference type="ARBA" id="ARBA00022490"/>
    </source>
</evidence>
<dbReference type="PROSITE" id="PS51188">
    <property type="entry name" value="ZF_CR"/>
    <property type="match status" value="1"/>
</dbReference>
<dbReference type="GO" id="GO:0051082">
    <property type="term" value="F:unfolded protein binding"/>
    <property type="evidence" value="ECO:0007669"/>
    <property type="project" value="InterPro"/>
</dbReference>
<evidence type="ECO:0000259" key="11">
    <source>
        <dbReference type="PROSITE" id="PS51188"/>
    </source>
</evidence>
<dbReference type="EMBL" id="CASHTH010000353">
    <property type="protein sequence ID" value="CAI7998690.1"/>
    <property type="molecule type" value="Genomic_DNA"/>
</dbReference>
<dbReference type="AlphaFoldDB" id="A0AA35W4X4"/>
<evidence type="ECO:0000256" key="3">
    <source>
        <dbReference type="ARBA" id="ARBA00022723"/>
    </source>
</evidence>
<evidence type="ECO:0000256" key="2">
    <source>
        <dbReference type="ARBA" id="ARBA00022705"/>
    </source>
</evidence>